<organism evidence="3 4">
    <name type="scientific">Tachysurus vachellii</name>
    <name type="common">Darkbarbel catfish</name>
    <name type="synonym">Pelteobagrus vachellii</name>
    <dbReference type="NCBI Taxonomy" id="175792"/>
    <lineage>
        <taxon>Eukaryota</taxon>
        <taxon>Metazoa</taxon>
        <taxon>Chordata</taxon>
        <taxon>Craniata</taxon>
        <taxon>Vertebrata</taxon>
        <taxon>Euteleostomi</taxon>
        <taxon>Actinopterygii</taxon>
        <taxon>Neopterygii</taxon>
        <taxon>Teleostei</taxon>
        <taxon>Ostariophysi</taxon>
        <taxon>Siluriformes</taxon>
        <taxon>Bagridae</taxon>
        <taxon>Tachysurus</taxon>
    </lineage>
</organism>
<proteinExistence type="predicted"/>
<feature type="signal peptide" evidence="2">
    <location>
        <begin position="1"/>
        <end position="26"/>
    </location>
</feature>
<evidence type="ECO:0000313" key="4">
    <source>
        <dbReference type="Proteomes" id="UP001187315"/>
    </source>
</evidence>
<dbReference type="Proteomes" id="UP001187315">
    <property type="component" value="Unassembled WGS sequence"/>
</dbReference>
<evidence type="ECO:0000256" key="1">
    <source>
        <dbReference type="SAM" id="MobiDB-lite"/>
    </source>
</evidence>
<feature type="region of interest" description="Disordered" evidence="1">
    <location>
        <begin position="72"/>
        <end position="109"/>
    </location>
</feature>
<sequence length="351" mass="36819">MSEGGGSPTACPAIFVILGAVGPVSAPLSCADFPVLREVDATVRQPGSVETSARGVSVGPGYCRERIQDPVLLPSPALPGRVSHDRGRAPGDVSPRGPPLTSGERGHRACSPPRAGLRLLQPIFCCSQEGRGAASDFGPAGSELYSEDLQVQDAHAQGDRVPDQLRGLVCDDRPQRCLFSHKHSARAQEVPQVRFRGRSVPVLCPSFWPSHFTTHVFEVHGCCPDTVASPVHNVLGLGSDSRGVSPSQDSFDGCLALGLGRDLGWPPCPGPMGGPLSLVAHKLPGDEGCVSSIETLSPTPQRLPCRSADRQHCGGVLYQSSGRSVFTPPVQVGTADSTLGRDQVSFAESGF</sequence>
<comment type="caution">
    <text evidence="3">The sequence shown here is derived from an EMBL/GenBank/DDBJ whole genome shotgun (WGS) entry which is preliminary data.</text>
</comment>
<dbReference type="PANTHER" id="PTHR33066">
    <property type="entry name" value="INTEGRASE_SAM-LIKE_N DOMAIN-CONTAINING PROTEIN"/>
    <property type="match status" value="1"/>
</dbReference>
<feature type="chain" id="PRO_5041675469" evidence="2">
    <location>
        <begin position="27"/>
        <end position="351"/>
    </location>
</feature>
<reference evidence="3" key="1">
    <citation type="submission" date="2023-08" db="EMBL/GenBank/DDBJ databases">
        <title>Pelteobagrus vachellii genome.</title>
        <authorList>
            <person name="Liu H."/>
        </authorList>
    </citation>
    <scope>NUCLEOTIDE SEQUENCE</scope>
    <source>
        <strain evidence="3">PRFRI_2022a</strain>
        <tissue evidence="3">Muscle</tissue>
    </source>
</reference>
<evidence type="ECO:0000256" key="2">
    <source>
        <dbReference type="SAM" id="SignalP"/>
    </source>
</evidence>
<evidence type="ECO:0000313" key="3">
    <source>
        <dbReference type="EMBL" id="KAK2868642.1"/>
    </source>
</evidence>
<keyword evidence="4" id="KW-1185">Reference proteome</keyword>
<dbReference type="AlphaFoldDB" id="A0AA88NW63"/>
<protein>
    <submittedName>
        <fullName evidence="3">Uncharacterized protein</fullName>
    </submittedName>
</protein>
<dbReference type="EMBL" id="JAVHJS010000001">
    <property type="protein sequence ID" value="KAK2868642.1"/>
    <property type="molecule type" value="Genomic_DNA"/>
</dbReference>
<accession>A0AA88NW63</accession>
<dbReference type="PANTHER" id="PTHR33066:SF2">
    <property type="entry name" value="FILAGGRIN-2-LIKE"/>
    <property type="match status" value="1"/>
</dbReference>
<keyword evidence="2" id="KW-0732">Signal</keyword>
<name>A0AA88NW63_TACVA</name>
<gene>
    <name evidence="3" type="ORF">Q7C36_000513</name>
</gene>